<feature type="transmembrane region" description="Helical" evidence="6">
    <location>
        <begin position="129"/>
        <end position="147"/>
    </location>
</feature>
<evidence type="ECO:0000256" key="1">
    <source>
        <dbReference type="ARBA" id="ARBA00004141"/>
    </source>
</evidence>
<accession>A0A6J4UZD2</accession>
<evidence type="ECO:0000256" key="6">
    <source>
        <dbReference type="SAM" id="Phobius"/>
    </source>
</evidence>
<sequence length="333" mass="34742">MSRWLWMMIGVATIWGAAGAAFPFTKPALDQVPPATFTALRFALVALILTPLALLARRRATGRPGLGLARRDWPRLVTAGIVGYVVSQVGQNWALSLSPSSDIAIIAATQAVWIVALGAIFLREAVAPRAWLGLLCCLGGVLIITGVNPLDPAAGGGAAGSGRQRAAGDLLFLLASICWAIYNLLTRPLSARNPPLSAMAAMSLVGTIGLLHLALAEQAGWLHFWGVTARARAPLTGPVVGGIAYSAVLVSVVGLLVLLVAYQHLRVAQVAVTFYVSPLTGVLVAVVWLDEPLRTGLVLGLPLILLGLYLATRHPDMVPAKTVTAGGIAAEQS</sequence>
<reference evidence="8" key="1">
    <citation type="submission" date="2020-02" db="EMBL/GenBank/DDBJ databases">
        <authorList>
            <person name="Meier V. D."/>
        </authorList>
    </citation>
    <scope>NUCLEOTIDE SEQUENCE</scope>
    <source>
        <strain evidence="8">AVDCRST_MAG88</strain>
    </source>
</reference>
<dbReference type="Gene3D" id="1.10.3730.20">
    <property type="match status" value="1"/>
</dbReference>
<evidence type="ECO:0000256" key="2">
    <source>
        <dbReference type="ARBA" id="ARBA00007362"/>
    </source>
</evidence>
<dbReference type="InterPro" id="IPR037185">
    <property type="entry name" value="EmrE-like"/>
</dbReference>
<dbReference type="PANTHER" id="PTHR32322:SF2">
    <property type="entry name" value="EAMA DOMAIN-CONTAINING PROTEIN"/>
    <property type="match status" value="1"/>
</dbReference>
<evidence type="ECO:0000259" key="7">
    <source>
        <dbReference type="Pfam" id="PF00892"/>
    </source>
</evidence>
<dbReference type="PANTHER" id="PTHR32322">
    <property type="entry name" value="INNER MEMBRANE TRANSPORTER"/>
    <property type="match status" value="1"/>
</dbReference>
<gene>
    <name evidence="8" type="ORF">AVDCRST_MAG88-1795</name>
</gene>
<feature type="domain" description="EamA" evidence="7">
    <location>
        <begin position="3"/>
        <end position="145"/>
    </location>
</feature>
<keyword evidence="5 6" id="KW-0472">Membrane</keyword>
<feature type="transmembrane region" description="Helical" evidence="6">
    <location>
        <begin position="295"/>
        <end position="312"/>
    </location>
</feature>
<dbReference type="InterPro" id="IPR000620">
    <property type="entry name" value="EamA_dom"/>
</dbReference>
<dbReference type="InterPro" id="IPR050638">
    <property type="entry name" value="AA-Vitamin_Transporters"/>
</dbReference>
<feature type="transmembrane region" description="Helical" evidence="6">
    <location>
        <begin position="167"/>
        <end position="185"/>
    </location>
</feature>
<evidence type="ECO:0000256" key="4">
    <source>
        <dbReference type="ARBA" id="ARBA00022989"/>
    </source>
</evidence>
<feature type="transmembrane region" description="Helical" evidence="6">
    <location>
        <begin position="76"/>
        <end position="97"/>
    </location>
</feature>
<feature type="transmembrane region" description="Helical" evidence="6">
    <location>
        <begin position="235"/>
        <end position="260"/>
    </location>
</feature>
<dbReference type="GO" id="GO:0016020">
    <property type="term" value="C:membrane"/>
    <property type="evidence" value="ECO:0007669"/>
    <property type="project" value="UniProtKB-SubCell"/>
</dbReference>
<dbReference type="SUPFAM" id="SSF103481">
    <property type="entry name" value="Multidrug resistance efflux transporter EmrE"/>
    <property type="match status" value="2"/>
</dbReference>
<feature type="transmembrane region" description="Helical" evidence="6">
    <location>
        <begin position="35"/>
        <end position="55"/>
    </location>
</feature>
<organism evidence="8">
    <name type="scientific">uncultured Thermomicrobiales bacterium</name>
    <dbReference type="NCBI Taxonomy" id="1645740"/>
    <lineage>
        <taxon>Bacteria</taxon>
        <taxon>Pseudomonadati</taxon>
        <taxon>Thermomicrobiota</taxon>
        <taxon>Thermomicrobia</taxon>
        <taxon>Thermomicrobiales</taxon>
        <taxon>environmental samples</taxon>
    </lineage>
</organism>
<name>A0A6J4UZD2_9BACT</name>
<protein>
    <submittedName>
        <fullName evidence="8">Permease of the drug/metabolite transporter (DMT) superfamily</fullName>
    </submittedName>
</protein>
<dbReference type="EMBL" id="CADCWM010000504">
    <property type="protein sequence ID" value="CAA9564774.1"/>
    <property type="molecule type" value="Genomic_DNA"/>
</dbReference>
<dbReference type="Pfam" id="PF00892">
    <property type="entry name" value="EamA"/>
    <property type="match status" value="2"/>
</dbReference>
<feature type="transmembrane region" description="Helical" evidence="6">
    <location>
        <begin position="103"/>
        <end position="122"/>
    </location>
</feature>
<comment type="similarity">
    <text evidence="2">Belongs to the EamA transporter family.</text>
</comment>
<keyword evidence="3 6" id="KW-0812">Transmembrane</keyword>
<dbReference type="AlphaFoldDB" id="A0A6J4UZD2"/>
<keyword evidence="4 6" id="KW-1133">Transmembrane helix</keyword>
<evidence type="ECO:0000256" key="3">
    <source>
        <dbReference type="ARBA" id="ARBA00022692"/>
    </source>
</evidence>
<evidence type="ECO:0000313" key="8">
    <source>
        <dbReference type="EMBL" id="CAA9564774.1"/>
    </source>
</evidence>
<proteinExistence type="inferred from homology"/>
<feature type="transmembrane region" description="Helical" evidence="6">
    <location>
        <begin position="267"/>
        <end position="289"/>
    </location>
</feature>
<feature type="transmembrane region" description="Helical" evidence="6">
    <location>
        <begin position="197"/>
        <end position="215"/>
    </location>
</feature>
<comment type="subcellular location">
    <subcellularLocation>
        <location evidence="1">Membrane</location>
        <topology evidence="1">Multi-pass membrane protein</topology>
    </subcellularLocation>
</comment>
<evidence type="ECO:0000256" key="5">
    <source>
        <dbReference type="ARBA" id="ARBA00023136"/>
    </source>
</evidence>
<feature type="domain" description="EamA" evidence="7">
    <location>
        <begin position="167"/>
        <end position="312"/>
    </location>
</feature>